<organism evidence="5 6">
    <name type="scientific">Mycolicibacterium chitae</name>
    <name type="common">Mycobacterium chitae</name>
    <dbReference type="NCBI Taxonomy" id="1792"/>
    <lineage>
        <taxon>Bacteria</taxon>
        <taxon>Bacillati</taxon>
        <taxon>Actinomycetota</taxon>
        <taxon>Actinomycetes</taxon>
        <taxon>Mycobacteriales</taxon>
        <taxon>Mycobacteriaceae</taxon>
        <taxon>Mycolicibacterium</taxon>
    </lineage>
</organism>
<dbReference type="PANTHER" id="PTHR43464:SF19">
    <property type="entry name" value="UBIQUINONE BIOSYNTHESIS O-METHYLTRANSFERASE, MITOCHONDRIAL"/>
    <property type="match status" value="1"/>
</dbReference>
<dbReference type="Proteomes" id="UP000282551">
    <property type="component" value="Chromosome"/>
</dbReference>
<dbReference type="CDD" id="cd02440">
    <property type="entry name" value="AdoMet_MTases"/>
    <property type="match status" value="1"/>
</dbReference>
<keyword evidence="3" id="KW-0949">S-adenosyl-L-methionine</keyword>
<dbReference type="OrthoDB" id="3825914at2"/>
<evidence type="ECO:0000256" key="1">
    <source>
        <dbReference type="ARBA" id="ARBA00022603"/>
    </source>
</evidence>
<dbReference type="EC" id="2.1.1.-" evidence="5"/>
<dbReference type="GO" id="GO:0032259">
    <property type="term" value="P:methylation"/>
    <property type="evidence" value="ECO:0007669"/>
    <property type="project" value="UniProtKB-KW"/>
</dbReference>
<keyword evidence="6" id="KW-1185">Reference proteome</keyword>
<dbReference type="Gene3D" id="3.40.50.150">
    <property type="entry name" value="Vaccinia Virus protein VP39"/>
    <property type="match status" value="1"/>
</dbReference>
<name>A0A448ICG8_MYCCI</name>
<dbReference type="EMBL" id="LR134355">
    <property type="protein sequence ID" value="VEG50071.1"/>
    <property type="molecule type" value="Genomic_DNA"/>
</dbReference>
<dbReference type="GO" id="GO:0008168">
    <property type="term" value="F:methyltransferase activity"/>
    <property type="evidence" value="ECO:0007669"/>
    <property type="project" value="UniProtKB-KW"/>
</dbReference>
<dbReference type="PANTHER" id="PTHR43464">
    <property type="entry name" value="METHYLTRANSFERASE"/>
    <property type="match status" value="1"/>
</dbReference>
<dbReference type="RefSeq" id="WP_126335656.1">
    <property type="nucleotide sequence ID" value="NZ_AP022604.1"/>
</dbReference>
<accession>A0A448ICG8</accession>
<evidence type="ECO:0000313" key="6">
    <source>
        <dbReference type="Proteomes" id="UP000282551"/>
    </source>
</evidence>
<sequence length="260" mass="27847">MSDSTPEAFRPNRESFDKLYRGEPAFEGAPPPGAVPWDIGQAQPRLMELEALGAISGEVLDIGCGLGDNAIFLASRGHLVTGLDGSAAAIEQARQRAADAGATVNFGVADATALTGYDGRFDTVIDSALMHCLEEGDRDAYAAGVHRATRPNARWFIYCFAGGTVNGVPAPMPVAEDTLRDTLNRNGWRIDFLGPTTYQGRVDGFTAPTAEPPAELLSGMPPEWHEEMQQMAERMAVILPLVEGGRVHLPFTVVHTTRVG</sequence>
<dbReference type="InterPro" id="IPR029063">
    <property type="entry name" value="SAM-dependent_MTases_sf"/>
</dbReference>
<protein>
    <submittedName>
        <fullName evidence="5">Methyltransferase family protein</fullName>
        <ecNumber evidence="5">2.1.1.-</ecNumber>
    </submittedName>
</protein>
<evidence type="ECO:0000313" key="5">
    <source>
        <dbReference type="EMBL" id="VEG50071.1"/>
    </source>
</evidence>
<gene>
    <name evidence="5" type="primary">tehB</name>
    <name evidence="5" type="ORF">NCTC10485_04387</name>
</gene>
<keyword evidence="1 5" id="KW-0489">Methyltransferase</keyword>
<reference evidence="5 6" key="1">
    <citation type="submission" date="2018-12" db="EMBL/GenBank/DDBJ databases">
        <authorList>
            <consortium name="Pathogen Informatics"/>
        </authorList>
    </citation>
    <scope>NUCLEOTIDE SEQUENCE [LARGE SCALE GENOMIC DNA]</scope>
    <source>
        <strain evidence="5 6">NCTC10485</strain>
    </source>
</reference>
<dbReference type="Pfam" id="PF13649">
    <property type="entry name" value="Methyltransf_25"/>
    <property type="match status" value="1"/>
</dbReference>
<evidence type="ECO:0000256" key="3">
    <source>
        <dbReference type="ARBA" id="ARBA00022691"/>
    </source>
</evidence>
<keyword evidence="2 5" id="KW-0808">Transferase</keyword>
<dbReference type="InterPro" id="IPR041698">
    <property type="entry name" value="Methyltransf_25"/>
</dbReference>
<evidence type="ECO:0000256" key="2">
    <source>
        <dbReference type="ARBA" id="ARBA00022679"/>
    </source>
</evidence>
<dbReference type="AlphaFoldDB" id="A0A448ICG8"/>
<proteinExistence type="predicted"/>
<dbReference type="SUPFAM" id="SSF53335">
    <property type="entry name" value="S-adenosyl-L-methionine-dependent methyltransferases"/>
    <property type="match status" value="1"/>
</dbReference>
<feature type="domain" description="Methyltransferase" evidence="4">
    <location>
        <begin position="59"/>
        <end position="152"/>
    </location>
</feature>
<evidence type="ECO:0000259" key="4">
    <source>
        <dbReference type="Pfam" id="PF13649"/>
    </source>
</evidence>